<reference evidence="1" key="1">
    <citation type="submission" date="2022-11" db="EMBL/GenBank/DDBJ databases">
        <title>Genome Resource of Sclerotinia nivalis Strain SnTB1, a Plant Pathogen Isolated from American Ginseng.</title>
        <authorList>
            <person name="Fan S."/>
        </authorList>
    </citation>
    <scope>NUCLEOTIDE SEQUENCE</scope>
    <source>
        <strain evidence="1">SnTB1</strain>
    </source>
</reference>
<protein>
    <submittedName>
        <fullName evidence="1">Uncharacterized protein</fullName>
    </submittedName>
</protein>
<name>A0A9X0AVL5_9HELO</name>
<dbReference type="EMBL" id="JAPEIS010000001">
    <property type="protein sequence ID" value="KAJ8069725.1"/>
    <property type="molecule type" value="Genomic_DNA"/>
</dbReference>
<evidence type="ECO:0000313" key="1">
    <source>
        <dbReference type="EMBL" id="KAJ8069725.1"/>
    </source>
</evidence>
<proteinExistence type="predicted"/>
<dbReference type="Proteomes" id="UP001152300">
    <property type="component" value="Unassembled WGS sequence"/>
</dbReference>
<evidence type="ECO:0000313" key="2">
    <source>
        <dbReference type="Proteomes" id="UP001152300"/>
    </source>
</evidence>
<gene>
    <name evidence="1" type="ORF">OCU04_000149</name>
</gene>
<sequence length="62" mass="7008">MNSLIEPPASPGFSLRVKVFTPDAAEENDRPVRCFRVITSPNITIREFCTEASRVHEINYGQ</sequence>
<organism evidence="1 2">
    <name type="scientific">Sclerotinia nivalis</name>
    <dbReference type="NCBI Taxonomy" id="352851"/>
    <lineage>
        <taxon>Eukaryota</taxon>
        <taxon>Fungi</taxon>
        <taxon>Dikarya</taxon>
        <taxon>Ascomycota</taxon>
        <taxon>Pezizomycotina</taxon>
        <taxon>Leotiomycetes</taxon>
        <taxon>Helotiales</taxon>
        <taxon>Sclerotiniaceae</taxon>
        <taxon>Sclerotinia</taxon>
    </lineage>
</organism>
<keyword evidence="2" id="KW-1185">Reference proteome</keyword>
<dbReference type="OrthoDB" id="3526078at2759"/>
<dbReference type="AlphaFoldDB" id="A0A9X0AVL5"/>
<comment type="caution">
    <text evidence="1">The sequence shown here is derived from an EMBL/GenBank/DDBJ whole genome shotgun (WGS) entry which is preliminary data.</text>
</comment>
<accession>A0A9X0AVL5</accession>